<keyword evidence="4" id="KW-1185">Reference proteome</keyword>
<feature type="coiled-coil region" evidence="1">
    <location>
        <begin position="28"/>
        <end position="69"/>
    </location>
</feature>
<dbReference type="STRING" id="1114856.GCA_000383975_04663"/>
<feature type="compositionally biased region" description="Acidic residues" evidence="2">
    <location>
        <begin position="186"/>
        <end position="195"/>
    </location>
</feature>
<name>L9VGX7_9EURY</name>
<sequence length="238" mass="26339">MLVSILSKTKAWMLDHSEETDTLTELDEIELQRRIHEAERRTTEYREQIESLRERYRSTVQRAERVEDSTLDIVRTDLAAVFNRTAFARAKLIEAMRATHALQRLALAKRSDMSICGVDFDPDAFPTVIHDPGDPDPSTEGFDPVPNLERFEGRGQRGLGEVEARVDNVVTAARSDGLVPTLPELFETDTDDELDGYVYGPGNDDVDEGEADASTQDPGPPDVNAGDDDNSVTDGGSS</sequence>
<dbReference type="EMBL" id="AOHW01000056">
    <property type="protein sequence ID" value="ELY35573.1"/>
    <property type="molecule type" value="Genomic_DNA"/>
</dbReference>
<organism evidence="3 4">
    <name type="scientific">Natronorubrum tibetense GA33</name>
    <dbReference type="NCBI Taxonomy" id="1114856"/>
    <lineage>
        <taxon>Archaea</taxon>
        <taxon>Methanobacteriati</taxon>
        <taxon>Methanobacteriota</taxon>
        <taxon>Stenosarchaea group</taxon>
        <taxon>Halobacteria</taxon>
        <taxon>Halobacteriales</taxon>
        <taxon>Natrialbaceae</taxon>
        <taxon>Natronorubrum</taxon>
    </lineage>
</organism>
<dbReference type="AlphaFoldDB" id="L9VGX7"/>
<evidence type="ECO:0000256" key="2">
    <source>
        <dbReference type="SAM" id="MobiDB-lite"/>
    </source>
</evidence>
<proteinExistence type="predicted"/>
<keyword evidence="1" id="KW-0175">Coiled coil</keyword>
<dbReference type="RefSeq" id="WP_006092994.1">
    <property type="nucleotide sequence ID" value="NZ_AOHW01000056.1"/>
</dbReference>
<feature type="region of interest" description="Disordered" evidence="2">
    <location>
        <begin position="181"/>
        <end position="238"/>
    </location>
</feature>
<protein>
    <submittedName>
        <fullName evidence="3">Uncharacterized protein</fullName>
    </submittedName>
</protein>
<evidence type="ECO:0000256" key="1">
    <source>
        <dbReference type="SAM" id="Coils"/>
    </source>
</evidence>
<evidence type="ECO:0000313" key="3">
    <source>
        <dbReference type="EMBL" id="ELY35573.1"/>
    </source>
</evidence>
<dbReference type="PATRIC" id="fig|1114856.3.peg.4827"/>
<comment type="caution">
    <text evidence="3">The sequence shown here is derived from an EMBL/GenBank/DDBJ whole genome shotgun (WGS) entry which is preliminary data.</text>
</comment>
<gene>
    <name evidence="3" type="ORF">C496_23391</name>
</gene>
<dbReference type="Proteomes" id="UP000011599">
    <property type="component" value="Unassembled WGS sequence"/>
</dbReference>
<accession>L9VGX7</accession>
<evidence type="ECO:0000313" key="4">
    <source>
        <dbReference type="Proteomes" id="UP000011599"/>
    </source>
</evidence>
<reference evidence="3 4" key="1">
    <citation type="journal article" date="2014" name="PLoS Genet.">
        <title>Phylogenetically driven sequencing of extremely halophilic archaea reveals strategies for static and dynamic osmo-response.</title>
        <authorList>
            <person name="Becker E.A."/>
            <person name="Seitzer P.M."/>
            <person name="Tritt A."/>
            <person name="Larsen D."/>
            <person name="Krusor M."/>
            <person name="Yao A.I."/>
            <person name="Wu D."/>
            <person name="Madern D."/>
            <person name="Eisen J.A."/>
            <person name="Darling A.E."/>
            <person name="Facciotti M.T."/>
        </authorList>
    </citation>
    <scope>NUCLEOTIDE SEQUENCE [LARGE SCALE GENOMIC DNA]</scope>
    <source>
        <strain evidence="3 4">GA33</strain>
    </source>
</reference>